<proteinExistence type="predicted"/>
<organism evidence="1 2">
    <name type="scientific">Variovorax ginsengisoli</name>
    <dbReference type="NCBI Taxonomy" id="363844"/>
    <lineage>
        <taxon>Bacteria</taxon>
        <taxon>Pseudomonadati</taxon>
        <taxon>Pseudomonadota</taxon>
        <taxon>Betaproteobacteria</taxon>
        <taxon>Burkholderiales</taxon>
        <taxon>Comamonadaceae</taxon>
        <taxon>Variovorax</taxon>
    </lineage>
</organism>
<dbReference type="EMBL" id="JAUSRO010000018">
    <property type="protein sequence ID" value="MDP9902481.1"/>
    <property type="molecule type" value="Genomic_DNA"/>
</dbReference>
<dbReference type="Gene3D" id="3.20.20.410">
    <property type="entry name" value="Protein of unknown function UPF0759"/>
    <property type="match status" value="1"/>
</dbReference>
<comment type="caution">
    <text evidence="1">The sequence shown here is derived from an EMBL/GenBank/DDBJ whole genome shotgun (WGS) entry which is preliminary data.</text>
</comment>
<dbReference type="Pfam" id="PF01904">
    <property type="entry name" value="DUF72"/>
    <property type="match status" value="1"/>
</dbReference>
<keyword evidence="2" id="KW-1185">Reference proteome</keyword>
<accession>A0ABT9SDP2</accession>
<evidence type="ECO:0000313" key="2">
    <source>
        <dbReference type="Proteomes" id="UP001226867"/>
    </source>
</evidence>
<dbReference type="Proteomes" id="UP001226867">
    <property type="component" value="Unassembled WGS sequence"/>
</dbReference>
<dbReference type="SUPFAM" id="SSF117396">
    <property type="entry name" value="TM1631-like"/>
    <property type="match status" value="1"/>
</dbReference>
<dbReference type="InterPro" id="IPR002763">
    <property type="entry name" value="DUF72"/>
</dbReference>
<name>A0ABT9SDP2_9BURK</name>
<dbReference type="PANTHER" id="PTHR30348:SF4">
    <property type="entry name" value="DUF72 DOMAIN-CONTAINING PROTEIN"/>
    <property type="match status" value="1"/>
</dbReference>
<reference evidence="1 2" key="1">
    <citation type="submission" date="2023-07" db="EMBL/GenBank/DDBJ databases">
        <title>Sorghum-associated microbial communities from plants grown in Nebraska, USA.</title>
        <authorList>
            <person name="Schachtman D."/>
        </authorList>
    </citation>
    <scope>NUCLEOTIDE SEQUENCE [LARGE SCALE GENOMIC DNA]</scope>
    <source>
        <strain evidence="1 2">DS1607</strain>
    </source>
</reference>
<dbReference type="InterPro" id="IPR036520">
    <property type="entry name" value="UPF0759_sf"/>
</dbReference>
<dbReference type="PANTHER" id="PTHR30348">
    <property type="entry name" value="UNCHARACTERIZED PROTEIN YECE"/>
    <property type="match status" value="1"/>
</dbReference>
<evidence type="ECO:0000313" key="1">
    <source>
        <dbReference type="EMBL" id="MDP9902481.1"/>
    </source>
</evidence>
<gene>
    <name evidence="1" type="ORF">J2W36_004758</name>
</gene>
<sequence>MLSTIEINGSFYSLQRPESYADWHVGTPDDFVFSVKGPRYITHLLQLRDVRVPLANFFASGILALGKKMGPVLWQPPPRMRFDAERMEEFLSMLPHDGKSWRMHMTSGSRAGHCSMRLGAQRSGMPWRSEIPPS</sequence>
<protein>
    <submittedName>
        <fullName evidence="1">Uncharacterized protein YecE (DUF72 family)</fullName>
    </submittedName>
</protein>